<proteinExistence type="predicted"/>
<name>A0A095AK11_SCHHA</name>
<organism evidence="1">
    <name type="scientific">Schistosoma haematobium</name>
    <name type="common">Blood fluke</name>
    <dbReference type="NCBI Taxonomy" id="6185"/>
    <lineage>
        <taxon>Eukaryota</taxon>
        <taxon>Metazoa</taxon>
        <taxon>Spiralia</taxon>
        <taxon>Lophotrochozoa</taxon>
        <taxon>Platyhelminthes</taxon>
        <taxon>Trematoda</taxon>
        <taxon>Digenea</taxon>
        <taxon>Strigeidida</taxon>
        <taxon>Schistosomatoidea</taxon>
        <taxon>Schistosomatidae</taxon>
        <taxon>Schistosoma</taxon>
    </lineage>
</organism>
<sequence length="28" mass="3350">MKQWLFQHLVNSSDENFIYIKASEAHVN</sequence>
<reference evidence="1" key="1">
    <citation type="journal article" date="2012" name="Nat. Genet.">
        <title>Whole-genome sequence of Schistosoma haematobium.</title>
        <authorList>
            <person name="Young N.D."/>
            <person name="Jex A.R."/>
            <person name="Li B."/>
            <person name="Liu S."/>
            <person name="Yang L."/>
            <person name="Xiong Z."/>
            <person name="Li Y."/>
            <person name="Cantacessi C."/>
            <person name="Hall R.S."/>
            <person name="Xu X."/>
            <person name="Chen F."/>
            <person name="Wu X."/>
            <person name="Zerlotini A."/>
            <person name="Oliveira G."/>
            <person name="Hofmann A."/>
            <person name="Zhang G."/>
            <person name="Fang X."/>
            <person name="Kang Y."/>
            <person name="Campbell B.E."/>
            <person name="Loukas A."/>
            <person name="Ranganathan S."/>
            <person name="Rollinson D."/>
            <person name="Rinaldi G."/>
            <person name="Brindley P.J."/>
            <person name="Yang H."/>
            <person name="Wang J."/>
            <person name="Wang J."/>
            <person name="Gasser R.B."/>
        </authorList>
    </citation>
    <scope>NUCLEOTIDE SEQUENCE [LARGE SCALE GENOMIC DNA]</scope>
</reference>
<evidence type="ECO:0000313" key="1">
    <source>
        <dbReference type="EMBL" id="KGB34401.1"/>
    </source>
</evidence>
<accession>A0A095AK11</accession>
<dbReference type="AlphaFoldDB" id="A0A095AK11"/>
<gene>
    <name evidence="1" type="ORF">MS3_02605</name>
</gene>
<dbReference type="EMBL" id="KL250607">
    <property type="protein sequence ID" value="KGB34401.1"/>
    <property type="molecule type" value="Genomic_DNA"/>
</dbReference>
<protein>
    <submittedName>
        <fullName evidence="1">Uncharacterized protein</fullName>
    </submittedName>
</protein>